<evidence type="ECO:0000256" key="2">
    <source>
        <dbReference type="SAM" id="Phobius"/>
    </source>
</evidence>
<feature type="region of interest" description="Disordered" evidence="1">
    <location>
        <begin position="388"/>
        <end position="481"/>
    </location>
</feature>
<sequence>MGFERTRWLAWCWRTALLSSFLALHVISSVARGSSLGEGSAANSLPEGVEGSPLSPPAPAPPAEALVRPKRELPVLYSAPRRRRAYRAPVGLHEEAGMRLPIRRAGRTNQRPPLDVAEEHNERGEDAWAYDRPIAADGSPLGPPPPALPPLHILSQSDPLVPPSLHAHSQSDPMGPPHHHGHGQSEDGVISVGFHDASSVRVLGSEAQAEPLQGGDPTSWTLSDFYDYLSPDYSTTEAYPEDEDAPTSPDMEDENLRSTTALSNRWAQLPGGVAGGDGGQGLPGDAGGCSRGYVRSNGTCRSPCELFTNYCFNGGQCYEVEGVGAFCRCNVQEYVWNKGTRCESIITDFQVMCLLVGGASVTLLLLFMIVVFFAKRLHVLRQENTRLRRRSKYRPQSEHHDNFSVSTIAEGSQTNEEPVKEEELVKSPSPVEPMVKSPSFPDALKLSDSQEGAEPITIQNSVTPTHDNSKPLYDDKDPAPEEGVTIDLELLLPKEAKMHPPSSAPLEYDIFLHKLPNAPVLLPDARGRSGAPAPGGSMSTLALPQSSEPSLSSAATRSLPSLLSCRPDPPLAGACAAP</sequence>
<evidence type="ECO:0000256" key="1">
    <source>
        <dbReference type="SAM" id="MobiDB-lite"/>
    </source>
</evidence>
<evidence type="ECO:0000313" key="5">
    <source>
        <dbReference type="EMBL" id="KAL2079849.1"/>
    </source>
</evidence>
<feature type="region of interest" description="Disordered" evidence="1">
    <location>
        <begin position="37"/>
        <end position="65"/>
    </location>
</feature>
<dbReference type="Proteomes" id="UP001591681">
    <property type="component" value="Unassembled WGS sequence"/>
</dbReference>
<evidence type="ECO:0000259" key="4">
    <source>
        <dbReference type="Pfam" id="PF06567"/>
    </source>
</evidence>
<evidence type="ECO:0000313" key="6">
    <source>
        <dbReference type="Proteomes" id="UP001591681"/>
    </source>
</evidence>
<keyword evidence="2" id="KW-0812">Transmembrane</keyword>
<feature type="compositionally biased region" description="Acidic residues" evidence="1">
    <location>
        <begin position="239"/>
        <end position="253"/>
    </location>
</feature>
<feature type="region of interest" description="Disordered" evidence="1">
    <location>
        <begin position="156"/>
        <end position="189"/>
    </location>
</feature>
<comment type="caution">
    <text evidence="5">The sequence shown here is derived from an EMBL/GenBank/DDBJ whole genome shotgun (WGS) entry which is preliminary data.</text>
</comment>
<dbReference type="EMBL" id="JBHFQA010000021">
    <property type="protein sequence ID" value="KAL2079849.1"/>
    <property type="molecule type" value="Genomic_DNA"/>
</dbReference>
<keyword evidence="6" id="KW-1185">Reference proteome</keyword>
<name>A0ABD1IY34_9TELE</name>
<feature type="compositionally biased region" description="Polar residues" evidence="1">
    <location>
        <begin position="538"/>
        <end position="561"/>
    </location>
</feature>
<dbReference type="Pfam" id="PF06567">
    <property type="entry name" value="Neural_ProG_Cyt"/>
    <property type="match status" value="1"/>
</dbReference>
<protein>
    <recommendedName>
        <fullName evidence="4">Neural chondroitin sulphate proteoglycan cytoplasmic domain-containing protein</fullName>
    </recommendedName>
</protein>
<feature type="transmembrane region" description="Helical" evidence="2">
    <location>
        <begin position="349"/>
        <end position="374"/>
    </location>
</feature>
<feature type="domain" description="Neural chondroitin sulphate proteoglycan cytoplasmic" evidence="4">
    <location>
        <begin position="377"/>
        <end position="477"/>
    </location>
</feature>
<dbReference type="PANTHER" id="PTHR15381">
    <property type="entry name" value="CHONDROITIN SULFATE PROTEOGLYCAN 5 -RELATED"/>
    <property type="match status" value="1"/>
</dbReference>
<feature type="signal peptide" evidence="3">
    <location>
        <begin position="1"/>
        <end position="33"/>
    </location>
</feature>
<keyword evidence="2" id="KW-1133">Transmembrane helix</keyword>
<gene>
    <name evidence="5" type="ORF">ACEWY4_023642</name>
</gene>
<organism evidence="5 6">
    <name type="scientific">Coilia grayii</name>
    <name type="common">Gray's grenadier anchovy</name>
    <dbReference type="NCBI Taxonomy" id="363190"/>
    <lineage>
        <taxon>Eukaryota</taxon>
        <taxon>Metazoa</taxon>
        <taxon>Chordata</taxon>
        <taxon>Craniata</taxon>
        <taxon>Vertebrata</taxon>
        <taxon>Euteleostomi</taxon>
        <taxon>Actinopterygii</taxon>
        <taxon>Neopterygii</taxon>
        <taxon>Teleostei</taxon>
        <taxon>Clupei</taxon>
        <taxon>Clupeiformes</taxon>
        <taxon>Clupeoidei</taxon>
        <taxon>Engraulidae</taxon>
        <taxon>Coilinae</taxon>
        <taxon>Coilia</taxon>
    </lineage>
</organism>
<dbReference type="PANTHER" id="PTHR15381:SF1">
    <property type="entry name" value="CHONDROITIN SULFATE PROTEOGLYCAN 5"/>
    <property type="match status" value="1"/>
</dbReference>
<feature type="compositionally biased region" description="Basic and acidic residues" evidence="1">
    <location>
        <begin position="467"/>
        <end position="479"/>
    </location>
</feature>
<feature type="compositionally biased region" description="Low complexity" evidence="1">
    <location>
        <begin position="528"/>
        <end position="537"/>
    </location>
</feature>
<keyword evidence="2" id="KW-0472">Membrane</keyword>
<feature type="region of interest" description="Disordered" evidence="1">
    <location>
        <begin position="233"/>
        <end position="254"/>
    </location>
</feature>
<accession>A0ABD1IY34</accession>
<reference evidence="5 6" key="1">
    <citation type="submission" date="2024-09" db="EMBL/GenBank/DDBJ databases">
        <title>A chromosome-level genome assembly of Gray's grenadier anchovy, Coilia grayii.</title>
        <authorList>
            <person name="Fu Z."/>
        </authorList>
    </citation>
    <scope>NUCLEOTIDE SEQUENCE [LARGE SCALE GENOMIC DNA]</scope>
    <source>
        <strain evidence="5">G4</strain>
        <tissue evidence="5">Muscle</tissue>
    </source>
</reference>
<feature type="region of interest" description="Disordered" evidence="1">
    <location>
        <begin position="523"/>
        <end position="578"/>
    </location>
</feature>
<evidence type="ECO:0000256" key="3">
    <source>
        <dbReference type="SAM" id="SignalP"/>
    </source>
</evidence>
<dbReference type="AlphaFoldDB" id="A0ABD1IY34"/>
<feature type="chain" id="PRO_5044812804" description="Neural chondroitin sulphate proteoglycan cytoplasmic domain-containing protein" evidence="3">
    <location>
        <begin position="34"/>
        <end position="578"/>
    </location>
</feature>
<proteinExistence type="predicted"/>
<dbReference type="InterPro" id="IPR009505">
    <property type="entry name" value="Neural_ProG_Cyt"/>
</dbReference>
<feature type="compositionally biased region" description="Polar residues" evidence="1">
    <location>
        <begin position="403"/>
        <end position="416"/>
    </location>
</feature>
<keyword evidence="3" id="KW-0732">Signal</keyword>
<feature type="compositionally biased region" description="Polar residues" evidence="1">
    <location>
        <begin position="457"/>
        <end position="466"/>
    </location>
</feature>